<dbReference type="InterPro" id="IPR014756">
    <property type="entry name" value="Ig_E-set"/>
</dbReference>
<feature type="compositionally biased region" description="Basic and acidic residues" evidence="1">
    <location>
        <begin position="202"/>
        <end position="216"/>
    </location>
</feature>
<dbReference type="OrthoDB" id="5422351at2759"/>
<dbReference type="PANTHER" id="PTHR40625">
    <property type="entry name" value="GTP-BINDING PROTEIN ESDC-RELATED"/>
    <property type="match status" value="1"/>
</dbReference>
<accession>A0A1B8GY38</accession>
<evidence type="ECO:0000313" key="2">
    <source>
        <dbReference type="EMBL" id="OBU00721.1"/>
    </source>
</evidence>
<dbReference type="EMBL" id="KV460208">
    <property type="protein sequence ID" value="OBU00721.1"/>
    <property type="molecule type" value="Genomic_DNA"/>
</dbReference>
<feature type="compositionally biased region" description="Polar residues" evidence="1">
    <location>
        <begin position="469"/>
        <end position="486"/>
    </location>
</feature>
<dbReference type="PANTHER" id="PTHR40625:SF1">
    <property type="entry name" value="AMP-ACTIVATED PROTEIN KINASE GLYCOGEN-BINDING DOMAIN-CONTAINING PROTEIN"/>
    <property type="match status" value="1"/>
</dbReference>
<reference evidence="2 3" key="1">
    <citation type="submission" date="2016-03" db="EMBL/GenBank/DDBJ databases">
        <title>Comparative genomics of Pseudogymnoascus destructans, the fungus causing white-nose syndrome of bats.</title>
        <authorList>
            <person name="Palmer J.M."/>
            <person name="Drees K.P."/>
            <person name="Foster J.T."/>
            <person name="Lindner D.L."/>
        </authorList>
    </citation>
    <scope>NUCLEOTIDE SEQUENCE [LARGE SCALE GENOMIC DNA]</scope>
    <source>
        <strain evidence="2 3">UAMH 10579</strain>
    </source>
</reference>
<evidence type="ECO:0000256" key="1">
    <source>
        <dbReference type="SAM" id="MobiDB-lite"/>
    </source>
</evidence>
<sequence>MDPTTTLMTFMLQTSSHARSVQLIGSWDNFSKRYPMEKDARRGHGEWRGCYSFKDIICDGDTANSAKRNGGLKMGQTYYYYYEIDDGIEIHDPTRPFTTACQYLPGQPVNFLWVPVEETPLRERSASVGATGTDIKTMNPADKYLTPRAPPPTPKSLPRLNTSPGVIARKRGARSTSPVPRSPWSARVLFGLKSPISAAPNNDRRLSPSRSHEGDAHISYPTLVSSTSKRATALAGKVGSGETSPSTRNPAPRDAAPPNPSIHSDKSSLSSPFTSIPHDNFEDEFEDDDNFASTSHPPIDDDEKSSITSLSPPPPKRDFLTLSHLTLAPVEAKPLPHLPSDACPSMVASPLHVLPQPLSFDERMNPKSHFSIDSIATSFASLAGSQFDSSSPSAYDSTDEYVVTDDGFDFGFSTPKPPVVLEGAERDAQAGSFYGYSLPFGSADEGMEKHNRSDSLATVTLEEGGARSSFGSPVFQSNSPSSPDNRTVTALDELLDELGYLGDFISGD</sequence>
<dbReference type="AlphaFoldDB" id="A0A1B8GY38"/>
<feature type="region of interest" description="Disordered" evidence="1">
    <location>
        <begin position="463"/>
        <end position="486"/>
    </location>
</feature>
<dbReference type="InterPro" id="IPR013783">
    <property type="entry name" value="Ig-like_fold"/>
</dbReference>
<gene>
    <name evidence="2" type="ORF">VE01_01074</name>
</gene>
<feature type="region of interest" description="Disordered" evidence="1">
    <location>
        <begin position="196"/>
        <end position="315"/>
    </location>
</feature>
<evidence type="ECO:0000313" key="3">
    <source>
        <dbReference type="Proteomes" id="UP000091956"/>
    </source>
</evidence>
<dbReference type="SUPFAM" id="SSF81296">
    <property type="entry name" value="E set domains"/>
    <property type="match status" value="1"/>
</dbReference>
<dbReference type="Gene3D" id="2.60.40.10">
    <property type="entry name" value="Immunoglobulins"/>
    <property type="match status" value="1"/>
</dbReference>
<protein>
    <submittedName>
        <fullName evidence="2">Uncharacterized protein</fullName>
    </submittedName>
</protein>
<dbReference type="Proteomes" id="UP000091956">
    <property type="component" value="Unassembled WGS sequence"/>
</dbReference>
<feature type="region of interest" description="Disordered" evidence="1">
    <location>
        <begin position="124"/>
        <end position="183"/>
    </location>
</feature>
<organism evidence="2 3">
    <name type="scientific">Pseudogymnoascus verrucosus</name>
    <dbReference type="NCBI Taxonomy" id="342668"/>
    <lineage>
        <taxon>Eukaryota</taxon>
        <taxon>Fungi</taxon>
        <taxon>Dikarya</taxon>
        <taxon>Ascomycota</taxon>
        <taxon>Pezizomycotina</taxon>
        <taxon>Leotiomycetes</taxon>
        <taxon>Thelebolales</taxon>
        <taxon>Thelebolaceae</taxon>
        <taxon>Pseudogymnoascus</taxon>
    </lineage>
</organism>
<reference evidence="3" key="2">
    <citation type="journal article" date="2018" name="Nat. Commun.">
        <title>Extreme sensitivity to ultraviolet light in the fungal pathogen causing white-nose syndrome of bats.</title>
        <authorList>
            <person name="Palmer J.M."/>
            <person name="Drees K.P."/>
            <person name="Foster J.T."/>
            <person name="Lindner D.L."/>
        </authorList>
    </citation>
    <scope>NUCLEOTIDE SEQUENCE [LARGE SCALE GENOMIC DNA]</scope>
    <source>
        <strain evidence="3">UAMH 10579</strain>
    </source>
</reference>
<name>A0A1B8GY38_9PEZI</name>
<feature type="compositionally biased region" description="Acidic residues" evidence="1">
    <location>
        <begin position="281"/>
        <end position="290"/>
    </location>
</feature>
<proteinExistence type="predicted"/>
<dbReference type="GeneID" id="28834460"/>
<keyword evidence="3" id="KW-1185">Reference proteome</keyword>
<dbReference type="STRING" id="342668.A0A1B8GY38"/>
<dbReference type="RefSeq" id="XP_018134453.1">
    <property type="nucleotide sequence ID" value="XM_018270602.2"/>
</dbReference>